<dbReference type="Pfam" id="PF21993">
    <property type="entry name" value="TetR_C_13_2"/>
    <property type="match status" value="1"/>
</dbReference>
<dbReference type="OrthoDB" id="4567939at2"/>
<dbReference type="Proteomes" id="UP000319818">
    <property type="component" value="Unassembled WGS sequence"/>
</dbReference>
<protein>
    <submittedName>
        <fullName evidence="6">TetR family transcriptional regulator</fullName>
    </submittedName>
</protein>
<dbReference type="GO" id="GO:0003677">
    <property type="term" value="F:DNA binding"/>
    <property type="evidence" value="ECO:0007669"/>
    <property type="project" value="UniProtKB-KW"/>
</dbReference>
<keyword evidence="3" id="KW-0804">Transcription</keyword>
<keyword evidence="7" id="KW-1185">Reference proteome</keyword>
<feature type="domain" description="HTH tetR-type" evidence="4">
    <location>
        <begin position="16"/>
        <end position="58"/>
    </location>
</feature>
<dbReference type="AlphaFoldDB" id="A0A543GBW6"/>
<accession>A0A543GBW6</accession>
<evidence type="ECO:0000259" key="5">
    <source>
        <dbReference type="Pfam" id="PF21993"/>
    </source>
</evidence>
<keyword evidence="1" id="KW-0805">Transcription regulation</keyword>
<dbReference type="PANTHER" id="PTHR47506">
    <property type="entry name" value="TRANSCRIPTIONAL REGULATORY PROTEIN"/>
    <property type="match status" value="1"/>
</dbReference>
<evidence type="ECO:0000256" key="2">
    <source>
        <dbReference type="ARBA" id="ARBA00023125"/>
    </source>
</evidence>
<name>A0A543GBW6_9PSEU</name>
<comment type="caution">
    <text evidence="6">The sequence shown here is derived from an EMBL/GenBank/DDBJ whole genome shotgun (WGS) entry which is preliminary data.</text>
</comment>
<organism evidence="6 7">
    <name type="scientific">Pseudonocardia cypriaca</name>
    <dbReference type="NCBI Taxonomy" id="882449"/>
    <lineage>
        <taxon>Bacteria</taxon>
        <taxon>Bacillati</taxon>
        <taxon>Actinomycetota</taxon>
        <taxon>Actinomycetes</taxon>
        <taxon>Pseudonocardiales</taxon>
        <taxon>Pseudonocardiaceae</taxon>
        <taxon>Pseudonocardia</taxon>
    </lineage>
</organism>
<evidence type="ECO:0000259" key="4">
    <source>
        <dbReference type="Pfam" id="PF00440"/>
    </source>
</evidence>
<dbReference type="Gene3D" id="1.10.357.10">
    <property type="entry name" value="Tetracycline Repressor, domain 2"/>
    <property type="match status" value="1"/>
</dbReference>
<dbReference type="PANTHER" id="PTHR47506:SF3">
    <property type="entry name" value="HTH-TYPE TRANSCRIPTIONAL REGULATOR LMRA"/>
    <property type="match status" value="1"/>
</dbReference>
<evidence type="ECO:0000313" key="6">
    <source>
        <dbReference type="EMBL" id="TQM43562.1"/>
    </source>
</evidence>
<gene>
    <name evidence="6" type="ORF">FB388_0909</name>
</gene>
<proteinExistence type="predicted"/>
<evidence type="ECO:0000256" key="3">
    <source>
        <dbReference type="ARBA" id="ARBA00023163"/>
    </source>
</evidence>
<dbReference type="Pfam" id="PF00440">
    <property type="entry name" value="TetR_N"/>
    <property type="match status" value="1"/>
</dbReference>
<evidence type="ECO:0000256" key="1">
    <source>
        <dbReference type="ARBA" id="ARBA00023015"/>
    </source>
</evidence>
<reference evidence="6 7" key="1">
    <citation type="submission" date="2019-06" db="EMBL/GenBank/DDBJ databases">
        <title>Sequencing the genomes of 1000 actinobacteria strains.</title>
        <authorList>
            <person name="Klenk H.-P."/>
        </authorList>
    </citation>
    <scope>NUCLEOTIDE SEQUENCE [LARGE SCALE GENOMIC DNA]</scope>
    <source>
        <strain evidence="6 7">DSM 45511</strain>
    </source>
</reference>
<feature type="domain" description="Transcriptional regulator LmrA/YxaF-like C-terminal" evidence="5">
    <location>
        <begin position="87"/>
        <end position="183"/>
    </location>
</feature>
<keyword evidence="2" id="KW-0238">DNA-binding</keyword>
<dbReference type="EMBL" id="VFPH01000001">
    <property type="protein sequence ID" value="TQM43562.1"/>
    <property type="molecule type" value="Genomic_DNA"/>
</dbReference>
<dbReference type="InterPro" id="IPR009057">
    <property type="entry name" value="Homeodomain-like_sf"/>
</dbReference>
<dbReference type="SUPFAM" id="SSF46689">
    <property type="entry name" value="Homeodomain-like"/>
    <property type="match status" value="1"/>
</dbReference>
<dbReference type="SUPFAM" id="SSF48498">
    <property type="entry name" value="Tetracyclin repressor-like, C-terminal domain"/>
    <property type="match status" value="1"/>
</dbReference>
<dbReference type="InterPro" id="IPR036271">
    <property type="entry name" value="Tet_transcr_reg_TetR-rel_C_sf"/>
</dbReference>
<dbReference type="RefSeq" id="WP_142097287.1">
    <property type="nucleotide sequence ID" value="NZ_VFPH01000001.1"/>
</dbReference>
<dbReference type="InterPro" id="IPR054156">
    <property type="entry name" value="YxaF_TetR_C"/>
</dbReference>
<sequence>MPEPQRRPRERMVYSAAQLIRARGVAATGVRDVVEHASAPRGSFQHYFPGGKDQLVGEAVSWAGEFAAQRVASYRRTTDAPSPDGLFAHIVQPWKDEFSRRGYERGCPVMATAADLAGAESAVTAPLRGALEQWGRAVADELGHMGVPPARARGLAVLMISALEGAIMWARVNRDVEPLDTVVTELSPLLRSEGRGAGPGPSS</sequence>
<evidence type="ECO:0000313" key="7">
    <source>
        <dbReference type="Proteomes" id="UP000319818"/>
    </source>
</evidence>
<dbReference type="InterPro" id="IPR001647">
    <property type="entry name" value="HTH_TetR"/>
</dbReference>